<dbReference type="SUPFAM" id="SSF54913">
    <property type="entry name" value="GlnB-like"/>
    <property type="match status" value="1"/>
</dbReference>
<feature type="repeat" description="TPR" evidence="4">
    <location>
        <begin position="155"/>
        <end position="188"/>
    </location>
</feature>
<dbReference type="GO" id="GO:0010038">
    <property type="term" value="P:response to metal ion"/>
    <property type="evidence" value="ECO:0007669"/>
    <property type="project" value="InterPro"/>
</dbReference>
<evidence type="ECO:0000256" key="1">
    <source>
        <dbReference type="ARBA" id="ARBA00010169"/>
    </source>
</evidence>
<comment type="similarity">
    <text evidence="1">Belongs to the CutA family.</text>
</comment>
<evidence type="ECO:0000313" key="6">
    <source>
        <dbReference type="Proteomes" id="UP000614424"/>
    </source>
</evidence>
<sequence length="454" mass="52347">MLPTEKSQIGKEGLKVGWTTTSTYDDAEELAKESIRLQLASCAQIDGPVRSFYMWEDALESAEEYRITFKFPSSNSERFQDWLRNNHPYDVPQWVVVAASEVLSEYLDWANSSSHHNPDEVIELSRRGDELLKKKCFPEAERVFHKALEKDGTNPYVLVGLGDLYREMRKYRKAVGYYQKVLELDPANMFALRGIGDSHRGLHEDARAIPYWKLYLAQNSEDVHVITRLADSSVKTGGFLEAEEFYKKALGINERDKFALRGIGNMYYKKGDHQQALEYFEKFLRIDDRYIAVLTMTGNIYRRRREYEPAAAHYEKALKQEPKNVFALYGMGDSQRGMKNYQAAIDCWVQILEKEPSNQNLLSRVGDALAILGKGDEAESYYQKCLQINYDPFALLGLARIYRTRKQFAEAEESCKKILDKSSQDVRAIQELVEIYEAAGDLEKAEQYRDLLEG</sequence>
<dbReference type="InterPro" id="IPR019734">
    <property type="entry name" value="TPR_rpt"/>
</dbReference>
<dbReference type="Pfam" id="PF14559">
    <property type="entry name" value="TPR_19"/>
    <property type="match status" value="1"/>
</dbReference>
<name>A0A8J6N8X8_9BACT</name>
<evidence type="ECO:0000313" key="5">
    <source>
        <dbReference type="EMBL" id="MBC8316786.1"/>
    </source>
</evidence>
<accession>A0A8J6N8X8</accession>
<evidence type="ECO:0000256" key="4">
    <source>
        <dbReference type="PROSITE-ProRule" id="PRU00339"/>
    </source>
</evidence>
<proteinExistence type="inferred from homology"/>
<dbReference type="PANTHER" id="PTHR44943">
    <property type="entry name" value="CELLULOSE SYNTHASE OPERON PROTEIN C"/>
    <property type="match status" value="1"/>
</dbReference>
<dbReference type="SUPFAM" id="SSF81901">
    <property type="entry name" value="HCP-like"/>
    <property type="match status" value="1"/>
</dbReference>
<comment type="caution">
    <text evidence="5">The sequence shown here is derived from an EMBL/GenBank/DDBJ whole genome shotgun (WGS) entry which is preliminary data.</text>
</comment>
<dbReference type="PROSITE" id="PS50005">
    <property type="entry name" value="TPR"/>
    <property type="match status" value="3"/>
</dbReference>
<dbReference type="InterPro" id="IPR015867">
    <property type="entry name" value="N-reg_PII/ATP_PRibTrfase_C"/>
</dbReference>
<dbReference type="InterPro" id="IPR011990">
    <property type="entry name" value="TPR-like_helical_dom_sf"/>
</dbReference>
<dbReference type="PANTHER" id="PTHR44943:SF8">
    <property type="entry name" value="TPR REPEAT-CONTAINING PROTEIN MJ0263"/>
    <property type="match status" value="1"/>
</dbReference>
<dbReference type="Pfam" id="PF13424">
    <property type="entry name" value="TPR_12"/>
    <property type="match status" value="1"/>
</dbReference>
<organism evidence="5 6">
    <name type="scientific">Candidatus Desulfobia pelagia</name>
    <dbReference type="NCBI Taxonomy" id="2841692"/>
    <lineage>
        <taxon>Bacteria</taxon>
        <taxon>Pseudomonadati</taxon>
        <taxon>Thermodesulfobacteriota</taxon>
        <taxon>Desulfobulbia</taxon>
        <taxon>Desulfobulbales</taxon>
        <taxon>Desulfobulbaceae</taxon>
        <taxon>Candidatus Desulfobia</taxon>
    </lineage>
</organism>
<dbReference type="InterPro" id="IPR051685">
    <property type="entry name" value="Ycf3/AcsC/BcsC/TPR_MFPF"/>
</dbReference>
<dbReference type="Pfam" id="PF13432">
    <property type="entry name" value="TPR_16"/>
    <property type="match status" value="1"/>
</dbReference>
<dbReference type="Gene3D" id="3.30.70.120">
    <property type="match status" value="1"/>
</dbReference>
<dbReference type="SUPFAM" id="SSF48452">
    <property type="entry name" value="TPR-like"/>
    <property type="match status" value="1"/>
</dbReference>
<dbReference type="EMBL" id="JACNJZ010000054">
    <property type="protein sequence ID" value="MBC8316786.1"/>
    <property type="molecule type" value="Genomic_DNA"/>
</dbReference>
<dbReference type="InterPro" id="IPR011322">
    <property type="entry name" value="N-reg_PII-like_a/b"/>
</dbReference>
<evidence type="ECO:0000256" key="3">
    <source>
        <dbReference type="ARBA" id="ARBA00022803"/>
    </source>
</evidence>
<feature type="repeat" description="TPR" evidence="4">
    <location>
        <begin position="291"/>
        <end position="324"/>
    </location>
</feature>
<dbReference type="Proteomes" id="UP000614424">
    <property type="component" value="Unassembled WGS sequence"/>
</dbReference>
<feature type="repeat" description="TPR" evidence="4">
    <location>
        <begin position="257"/>
        <end position="290"/>
    </location>
</feature>
<dbReference type="SMART" id="SM00028">
    <property type="entry name" value="TPR"/>
    <property type="match status" value="9"/>
</dbReference>
<reference evidence="5 6" key="1">
    <citation type="submission" date="2020-08" db="EMBL/GenBank/DDBJ databases">
        <title>Bridging the membrane lipid divide: bacteria of the FCB group superphylum have the potential to synthesize archaeal ether lipids.</title>
        <authorList>
            <person name="Villanueva L."/>
            <person name="Von Meijenfeldt F.A.B."/>
            <person name="Westbye A.B."/>
            <person name="Yadav S."/>
            <person name="Hopmans E.C."/>
            <person name="Dutilh B.E."/>
            <person name="Sinninghe Damste J.S."/>
        </authorList>
    </citation>
    <scope>NUCLEOTIDE SEQUENCE [LARGE SCALE GENOMIC DNA]</scope>
    <source>
        <strain evidence="5">NIOZ-UU47</strain>
    </source>
</reference>
<dbReference type="Pfam" id="PF00515">
    <property type="entry name" value="TPR_1"/>
    <property type="match status" value="1"/>
</dbReference>
<dbReference type="PROSITE" id="PS50293">
    <property type="entry name" value="TPR_REGION"/>
    <property type="match status" value="1"/>
</dbReference>
<evidence type="ECO:0000256" key="2">
    <source>
        <dbReference type="ARBA" id="ARBA00022737"/>
    </source>
</evidence>
<protein>
    <submittedName>
        <fullName evidence="5">Divalent cation tolerance protein CutA</fullName>
    </submittedName>
</protein>
<dbReference type="Pfam" id="PF03091">
    <property type="entry name" value="CutA1"/>
    <property type="match status" value="1"/>
</dbReference>
<keyword evidence="3 4" id="KW-0802">TPR repeat</keyword>
<dbReference type="AlphaFoldDB" id="A0A8J6N8X8"/>
<dbReference type="Gene3D" id="1.25.40.10">
    <property type="entry name" value="Tetratricopeptide repeat domain"/>
    <property type="match status" value="2"/>
</dbReference>
<keyword evidence="2" id="KW-0677">Repeat</keyword>
<gene>
    <name evidence="5" type="primary">cutA</name>
    <name evidence="5" type="ORF">H8E41_02705</name>
</gene>
<dbReference type="InterPro" id="IPR004323">
    <property type="entry name" value="Ion_tolerance_CutA"/>
</dbReference>